<feature type="compositionally biased region" description="Low complexity" evidence="1">
    <location>
        <begin position="287"/>
        <end position="301"/>
    </location>
</feature>
<feature type="region of interest" description="Disordered" evidence="1">
    <location>
        <begin position="189"/>
        <end position="220"/>
    </location>
</feature>
<evidence type="ECO:0000256" key="1">
    <source>
        <dbReference type="SAM" id="MobiDB-lite"/>
    </source>
</evidence>
<dbReference type="SMART" id="SM00239">
    <property type="entry name" value="C2"/>
    <property type="match status" value="1"/>
</dbReference>
<dbReference type="GO" id="GO:0017075">
    <property type="term" value="F:syntaxin-1 binding"/>
    <property type="evidence" value="ECO:0007669"/>
    <property type="project" value="TreeGrafter"/>
</dbReference>
<dbReference type="GO" id="GO:0061789">
    <property type="term" value="P:dense core granule priming"/>
    <property type="evidence" value="ECO:0007669"/>
    <property type="project" value="TreeGrafter"/>
</dbReference>
<dbReference type="Pfam" id="PF00168">
    <property type="entry name" value="C2"/>
    <property type="match status" value="1"/>
</dbReference>
<feature type="region of interest" description="Disordered" evidence="1">
    <location>
        <begin position="562"/>
        <end position="604"/>
    </location>
</feature>
<protein>
    <submittedName>
        <fullName evidence="4">C2 domain-containing protein</fullName>
    </submittedName>
</protein>
<dbReference type="GO" id="GO:0098831">
    <property type="term" value="C:presynaptic active zone cytoplasmic component"/>
    <property type="evidence" value="ECO:0007669"/>
    <property type="project" value="TreeGrafter"/>
</dbReference>
<dbReference type="PROSITE" id="PS50004">
    <property type="entry name" value="C2"/>
    <property type="match status" value="1"/>
</dbReference>
<dbReference type="GO" id="GO:0042734">
    <property type="term" value="C:presynaptic membrane"/>
    <property type="evidence" value="ECO:0007669"/>
    <property type="project" value="TreeGrafter"/>
</dbReference>
<feature type="region of interest" description="Disordered" evidence="1">
    <location>
        <begin position="434"/>
        <end position="537"/>
    </location>
</feature>
<feature type="region of interest" description="Disordered" evidence="1">
    <location>
        <begin position="285"/>
        <end position="336"/>
    </location>
</feature>
<feature type="domain" description="C2" evidence="2">
    <location>
        <begin position="1"/>
        <end position="97"/>
    </location>
</feature>
<feature type="compositionally biased region" description="Gly residues" evidence="1">
    <location>
        <begin position="493"/>
        <end position="502"/>
    </location>
</feature>
<proteinExistence type="predicted"/>
<feature type="compositionally biased region" description="Polar residues" evidence="1">
    <location>
        <begin position="438"/>
        <end position="461"/>
    </location>
</feature>
<dbReference type="GO" id="GO:0031594">
    <property type="term" value="C:neuromuscular junction"/>
    <property type="evidence" value="ECO:0007669"/>
    <property type="project" value="TreeGrafter"/>
</dbReference>
<dbReference type="PANTHER" id="PTHR10480">
    <property type="entry name" value="PROTEIN UNC-13 HOMOLOG"/>
    <property type="match status" value="1"/>
</dbReference>
<feature type="region of interest" description="Disordered" evidence="1">
    <location>
        <begin position="370"/>
        <end position="389"/>
    </location>
</feature>
<dbReference type="Proteomes" id="UP000887563">
    <property type="component" value="Unplaced"/>
</dbReference>
<dbReference type="GO" id="GO:0099525">
    <property type="term" value="P:presynaptic dense core vesicle exocytosis"/>
    <property type="evidence" value="ECO:0007669"/>
    <property type="project" value="TreeGrafter"/>
</dbReference>
<evidence type="ECO:0000259" key="2">
    <source>
        <dbReference type="PROSITE" id="PS50004"/>
    </source>
</evidence>
<reference evidence="4" key="1">
    <citation type="submission" date="2022-11" db="UniProtKB">
        <authorList>
            <consortium name="WormBaseParasite"/>
        </authorList>
    </citation>
    <scope>IDENTIFICATION</scope>
</reference>
<dbReference type="GO" id="GO:0035249">
    <property type="term" value="P:synaptic transmission, glutamatergic"/>
    <property type="evidence" value="ECO:0007669"/>
    <property type="project" value="TreeGrafter"/>
</dbReference>
<feature type="compositionally biased region" description="Low complexity" evidence="1">
    <location>
        <begin position="154"/>
        <end position="171"/>
    </location>
</feature>
<feature type="compositionally biased region" description="Polar residues" evidence="1">
    <location>
        <begin position="309"/>
        <end position="336"/>
    </location>
</feature>
<dbReference type="GO" id="GO:0016081">
    <property type="term" value="P:synaptic vesicle docking"/>
    <property type="evidence" value="ECO:0007669"/>
    <property type="project" value="TreeGrafter"/>
</dbReference>
<dbReference type="AlphaFoldDB" id="A0A914NC44"/>
<dbReference type="GO" id="GO:0043195">
    <property type="term" value="C:terminal bouton"/>
    <property type="evidence" value="ECO:0007669"/>
    <property type="project" value="TreeGrafter"/>
</dbReference>
<feature type="compositionally biased region" description="Polar residues" evidence="1">
    <location>
        <begin position="509"/>
        <end position="520"/>
    </location>
</feature>
<dbReference type="InterPro" id="IPR027080">
    <property type="entry name" value="Unc-13"/>
</dbReference>
<evidence type="ECO:0000313" key="3">
    <source>
        <dbReference type="Proteomes" id="UP000887563"/>
    </source>
</evidence>
<dbReference type="InterPro" id="IPR035892">
    <property type="entry name" value="C2_domain_sf"/>
</dbReference>
<name>A0A914NC44_MELIC</name>
<dbReference type="Gene3D" id="2.60.40.150">
    <property type="entry name" value="C2 domain"/>
    <property type="match status" value="1"/>
</dbReference>
<feature type="compositionally biased region" description="Acidic residues" evidence="1">
    <location>
        <begin position="197"/>
        <end position="216"/>
    </location>
</feature>
<feature type="region of interest" description="Disordered" evidence="1">
    <location>
        <begin position="395"/>
        <end position="420"/>
    </location>
</feature>
<dbReference type="GO" id="GO:0019992">
    <property type="term" value="F:diacylglycerol binding"/>
    <property type="evidence" value="ECO:0007669"/>
    <property type="project" value="InterPro"/>
</dbReference>
<organism evidence="3 4">
    <name type="scientific">Meloidogyne incognita</name>
    <name type="common">Southern root-knot nematode worm</name>
    <name type="synonym">Oxyuris incognita</name>
    <dbReference type="NCBI Taxonomy" id="6306"/>
    <lineage>
        <taxon>Eukaryota</taxon>
        <taxon>Metazoa</taxon>
        <taxon>Ecdysozoa</taxon>
        <taxon>Nematoda</taxon>
        <taxon>Chromadorea</taxon>
        <taxon>Rhabditida</taxon>
        <taxon>Tylenchina</taxon>
        <taxon>Tylenchomorpha</taxon>
        <taxon>Tylenchoidea</taxon>
        <taxon>Meloidogynidae</taxon>
        <taxon>Meloidogyninae</taxon>
        <taxon>Meloidogyne</taxon>
        <taxon>Meloidogyne incognita group</taxon>
    </lineage>
</organism>
<accession>A0A914NC44</accession>
<dbReference type="GO" id="GO:0030672">
    <property type="term" value="C:synaptic vesicle membrane"/>
    <property type="evidence" value="ECO:0007669"/>
    <property type="project" value="TreeGrafter"/>
</dbReference>
<feature type="region of interest" description="Disordered" evidence="1">
    <location>
        <begin position="146"/>
        <end position="171"/>
    </location>
</feature>
<dbReference type="GO" id="GO:0016082">
    <property type="term" value="P:synaptic vesicle priming"/>
    <property type="evidence" value="ECO:0007669"/>
    <property type="project" value="TreeGrafter"/>
</dbReference>
<dbReference type="PANTHER" id="PTHR10480:SF12">
    <property type="entry name" value="UNC-13, ISOFORM E"/>
    <property type="match status" value="1"/>
</dbReference>
<keyword evidence="3" id="KW-1185">Reference proteome</keyword>
<dbReference type="SUPFAM" id="SSF49562">
    <property type="entry name" value="C2 domain (Calcium/lipid-binding domain, CaLB)"/>
    <property type="match status" value="1"/>
</dbReference>
<evidence type="ECO:0000313" key="4">
    <source>
        <dbReference type="WBParaSite" id="Minc3s05306g37980"/>
    </source>
</evidence>
<dbReference type="GO" id="GO:0005516">
    <property type="term" value="F:calmodulin binding"/>
    <property type="evidence" value="ECO:0007669"/>
    <property type="project" value="TreeGrafter"/>
</dbReference>
<sequence length="620" mass="70873">MSLLCVTVKRAKLQGSIEEFHSYVTLKLQNVKSTTVAVRGIQPQWEQEFIFETNRLDQALFLELWNKGVLWDKLLGVCFMRLCDIGYSNSSGCGKWLQVDHEFRTLNGDIVGTLHSTGHSVLVDCRFELPFGVESVSDVHQQLLNFDSNDEHTPPLTHQPTQQQQQLFQQQHLHSYDQEVPEQQNVSENYQYPQEESSIEDEEEDEEEEREDEEEEISQKEVELINLEDYIAGGINRSPEENLPINGVGRSRRRIAAEAINQRAQLLHSGISEDSDYTSEISFQPGAHQQQQHQANASAHQYESHLRRTTINQQQEPSASNRLVPSDNYFPSTSSNIQWDTSEYSQQQQYVPESLLYTQQQQRHNQRLFHPNLVDSRNTPPSPTPQYFADGQQYYDEEEQQSSQQYYTDNFDDDNSQSDSKTFDQIQNIDENFYHGGSQISSSPFAVSSSHIPRLQSSQSCSRKEHRNGRIGGHQFKNMQEVFPSPSFTSSVGDGGGGGSGRAGFTDSRSSNSTVQQMNESSRRSRAGNYYDSESDGFTSTGTVVPVNIHELPNWRTTITQQHSQHQQGFNEDQEEYVVEGEEEEIEEEVDEEGGGGGRRRRRGREIEINEDFGRLNEEK</sequence>
<dbReference type="InterPro" id="IPR000008">
    <property type="entry name" value="C2_dom"/>
</dbReference>
<dbReference type="WBParaSite" id="Minc3s05306g37980">
    <property type="protein sequence ID" value="Minc3s05306g37980"/>
    <property type="gene ID" value="Minc3s05306g37980"/>
</dbReference>
<feature type="compositionally biased region" description="Acidic residues" evidence="1">
    <location>
        <begin position="572"/>
        <end position="594"/>
    </location>
</feature>